<feature type="binding site" evidence="14 15">
    <location>
        <position position="17"/>
    </location>
    <ligand>
        <name>a divalent metal cation</name>
        <dbReference type="ChEBI" id="CHEBI:60240"/>
    </ligand>
</feature>
<dbReference type="Proteomes" id="UP000002072">
    <property type="component" value="Chromosome"/>
</dbReference>
<proteinExistence type="inferred from homology"/>
<dbReference type="SUPFAM" id="SSF53098">
    <property type="entry name" value="Ribonuclease H-like"/>
    <property type="match status" value="1"/>
</dbReference>
<comment type="similarity">
    <text evidence="5 14 16">Belongs to the RNase HII family.</text>
</comment>
<dbReference type="GO" id="GO:0006298">
    <property type="term" value="P:mismatch repair"/>
    <property type="evidence" value="ECO:0007669"/>
    <property type="project" value="TreeGrafter"/>
</dbReference>
<dbReference type="AlphaFoldDB" id="D1AWZ2"/>
<dbReference type="Pfam" id="PF01351">
    <property type="entry name" value="RNase_HII"/>
    <property type="match status" value="1"/>
</dbReference>
<dbReference type="GO" id="GO:0030145">
    <property type="term" value="F:manganese ion binding"/>
    <property type="evidence" value="ECO:0007669"/>
    <property type="project" value="UniProtKB-UniRule"/>
</dbReference>
<dbReference type="InterPro" id="IPR022898">
    <property type="entry name" value="RNase_HII"/>
</dbReference>
<dbReference type="GO" id="GO:0004523">
    <property type="term" value="F:RNA-DNA hybrid ribonuclease activity"/>
    <property type="evidence" value="ECO:0007669"/>
    <property type="project" value="UniProtKB-UniRule"/>
</dbReference>
<dbReference type="NCBIfam" id="NF000595">
    <property type="entry name" value="PRK00015.1-3"/>
    <property type="match status" value="1"/>
</dbReference>
<dbReference type="GO" id="GO:0032299">
    <property type="term" value="C:ribonuclease H2 complex"/>
    <property type="evidence" value="ECO:0007669"/>
    <property type="project" value="TreeGrafter"/>
</dbReference>
<evidence type="ECO:0000313" key="19">
    <source>
        <dbReference type="Proteomes" id="UP000002072"/>
    </source>
</evidence>
<sequence length="199" mass="22649">MLWKFDKSFKRRIIGVDEAGRGPLAGPVVAACVCINKYSKKLEELNDSKKLTDKKRRELFNYLTTNDDIKIGVGIVDEKVIDEINILNATFLAMNNALDNMEKDEKDLVLVDGNKEIKGYLGKQEAIVKGDGKSLSIAAASIIAKVTRDNIMEEYDLIYPGYEFAKHKGYGTKMHYECIKEKGRCYIHRLSFLKNLYKK</sequence>
<keyword evidence="8 14" id="KW-0963">Cytoplasm</keyword>
<dbReference type="HOGENOM" id="CLU_036532_3_2_0"/>
<dbReference type="PROSITE" id="PS51975">
    <property type="entry name" value="RNASE_H_2"/>
    <property type="match status" value="1"/>
</dbReference>
<feature type="binding site" evidence="14 15">
    <location>
        <position position="112"/>
    </location>
    <ligand>
        <name>a divalent metal cation</name>
        <dbReference type="ChEBI" id="CHEBI:60240"/>
    </ligand>
</feature>
<dbReference type="GO" id="GO:0005737">
    <property type="term" value="C:cytoplasm"/>
    <property type="evidence" value="ECO:0007669"/>
    <property type="project" value="UniProtKB-SubCell"/>
</dbReference>
<comment type="cofactor">
    <cofactor evidence="2">
        <name>Mg(2+)</name>
        <dbReference type="ChEBI" id="CHEBI:18420"/>
    </cofactor>
</comment>
<evidence type="ECO:0000256" key="7">
    <source>
        <dbReference type="ARBA" id="ARBA00019179"/>
    </source>
</evidence>
<dbReference type="GO" id="GO:0003723">
    <property type="term" value="F:RNA binding"/>
    <property type="evidence" value="ECO:0007669"/>
    <property type="project" value="UniProtKB-UniRule"/>
</dbReference>
<dbReference type="GeneID" id="29673989"/>
<dbReference type="InterPro" id="IPR001352">
    <property type="entry name" value="RNase_HII/HIII"/>
</dbReference>
<evidence type="ECO:0000256" key="15">
    <source>
        <dbReference type="PROSITE-ProRule" id="PRU01319"/>
    </source>
</evidence>
<keyword evidence="10 14" id="KW-0479">Metal-binding</keyword>
<dbReference type="PROSITE" id="PS51257">
    <property type="entry name" value="PROKAR_LIPOPROTEIN"/>
    <property type="match status" value="1"/>
</dbReference>
<evidence type="ECO:0000256" key="6">
    <source>
        <dbReference type="ARBA" id="ARBA00012180"/>
    </source>
</evidence>
<reference evidence="18 19" key="1">
    <citation type="journal article" date="2009" name="Stand. Genomic Sci.">
        <title>Complete genome sequence of Streptobacillus moniliformis type strain (9901T).</title>
        <authorList>
            <person name="Nolan M."/>
            <person name="Gronow S."/>
            <person name="Lapidus A."/>
            <person name="Ivanova N."/>
            <person name="Copeland A."/>
            <person name="Lucas S."/>
            <person name="Del Rio T.G."/>
            <person name="Chen F."/>
            <person name="Tice H."/>
            <person name="Pitluck S."/>
            <person name="Cheng J.F."/>
            <person name="Sims D."/>
            <person name="Meincke L."/>
            <person name="Bruce D."/>
            <person name="Goodwin L."/>
            <person name="Brettin T."/>
            <person name="Han C."/>
            <person name="Detter J.C."/>
            <person name="Ovchinikova G."/>
            <person name="Pati A."/>
            <person name="Mavromatis K."/>
            <person name="Mikhailova N."/>
            <person name="Chen A."/>
            <person name="Palaniappan K."/>
            <person name="Land M."/>
            <person name="Hauser L."/>
            <person name="Chang Y.J."/>
            <person name="Jeffries C.D."/>
            <person name="Rohde M."/>
            <person name="Sproer C."/>
            <person name="Goker M."/>
            <person name="Bristow J."/>
            <person name="Eisen J.A."/>
            <person name="Markowitz V."/>
            <person name="Hugenholtz P."/>
            <person name="Kyrpides N.C."/>
            <person name="Klenk H.P."/>
            <person name="Chain P."/>
        </authorList>
    </citation>
    <scope>NUCLEOTIDE SEQUENCE [LARGE SCALE GENOMIC DNA]</scope>
    <source>
        <strain evidence="19">ATCC 14647 / DSM 12112 / NCTC 10651 / 9901</strain>
    </source>
</reference>
<dbReference type="PANTHER" id="PTHR10954:SF18">
    <property type="entry name" value="RIBONUCLEASE HII"/>
    <property type="match status" value="1"/>
</dbReference>
<evidence type="ECO:0000256" key="2">
    <source>
        <dbReference type="ARBA" id="ARBA00001946"/>
    </source>
</evidence>
<dbReference type="OrthoDB" id="9803420at2"/>
<comment type="catalytic activity">
    <reaction evidence="1 14 15 16">
        <text>Endonucleolytic cleavage to 5'-phosphomonoester.</text>
        <dbReference type="EC" id="3.1.26.4"/>
    </reaction>
</comment>
<dbReference type="eggNOG" id="COG0164">
    <property type="taxonomic scope" value="Bacteria"/>
</dbReference>
<comment type="subcellular location">
    <subcellularLocation>
        <location evidence="4 14">Cytoplasm</location>
    </subcellularLocation>
</comment>
<evidence type="ECO:0000256" key="14">
    <source>
        <dbReference type="HAMAP-Rule" id="MF_00052"/>
    </source>
</evidence>
<keyword evidence="19" id="KW-1185">Reference proteome</keyword>
<protein>
    <recommendedName>
        <fullName evidence="7 14">Ribonuclease HII</fullName>
        <shortName evidence="14">RNase HII</shortName>
        <ecNumber evidence="6 14">3.1.26.4</ecNumber>
    </recommendedName>
</protein>
<dbReference type="InterPro" id="IPR036397">
    <property type="entry name" value="RNaseH_sf"/>
</dbReference>
<dbReference type="CDD" id="cd07182">
    <property type="entry name" value="RNase_HII_bacteria_HII_like"/>
    <property type="match status" value="1"/>
</dbReference>
<comment type="function">
    <text evidence="3 14 16">Endonuclease that specifically degrades the RNA of RNA-DNA hybrids.</text>
</comment>
<evidence type="ECO:0000256" key="10">
    <source>
        <dbReference type="ARBA" id="ARBA00022723"/>
    </source>
</evidence>
<gene>
    <name evidence="14" type="primary">rnhB</name>
    <name evidence="18" type="ordered locus">Smon_0334</name>
</gene>
<organism evidence="18 19">
    <name type="scientific">Streptobacillus moniliformis (strain ATCC 14647 / DSM 12112 / NCTC 10651 / 9901)</name>
    <dbReference type="NCBI Taxonomy" id="519441"/>
    <lineage>
        <taxon>Bacteria</taxon>
        <taxon>Fusobacteriati</taxon>
        <taxon>Fusobacteriota</taxon>
        <taxon>Fusobacteriia</taxon>
        <taxon>Fusobacteriales</taxon>
        <taxon>Leptotrichiaceae</taxon>
        <taxon>Streptobacillus</taxon>
    </lineage>
</organism>
<dbReference type="InterPro" id="IPR012337">
    <property type="entry name" value="RNaseH-like_sf"/>
</dbReference>
<evidence type="ECO:0000256" key="3">
    <source>
        <dbReference type="ARBA" id="ARBA00004065"/>
    </source>
</evidence>
<dbReference type="HAMAP" id="MF_00052_B">
    <property type="entry name" value="RNase_HII_B"/>
    <property type="match status" value="1"/>
</dbReference>
<evidence type="ECO:0000256" key="9">
    <source>
        <dbReference type="ARBA" id="ARBA00022722"/>
    </source>
</evidence>
<feature type="binding site" evidence="14 15">
    <location>
        <position position="18"/>
    </location>
    <ligand>
        <name>a divalent metal cation</name>
        <dbReference type="ChEBI" id="CHEBI:60240"/>
    </ligand>
</feature>
<evidence type="ECO:0000256" key="8">
    <source>
        <dbReference type="ARBA" id="ARBA00022490"/>
    </source>
</evidence>
<dbReference type="EC" id="3.1.26.4" evidence="6 14"/>
<keyword evidence="12 14" id="KW-0378">Hydrolase</keyword>
<evidence type="ECO:0000256" key="16">
    <source>
        <dbReference type="RuleBase" id="RU003515"/>
    </source>
</evidence>
<name>D1AWZ2_STRM9</name>
<dbReference type="RefSeq" id="WP_012858375.1">
    <property type="nucleotide sequence ID" value="NC_013515.1"/>
</dbReference>
<dbReference type="Gene3D" id="3.30.420.10">
    <property type="entry name" value="Ribonuclease H-like superfamily/Ribonuclease H"/>
    <property type="match status" value="1"/>
</dbReference>
<comment type="cofactor">
    <cofactor evidence="14 15">
        <name>Mn(2+)</name>
        <dbReference type="ChEBI" id="CHEBI:29035"/>
    </cofactor>
    <cofactor evidence="14 15">
        <name>Mg(2+)</name>
        <dbReference type="ChEBI" id="CHEBI:18420"/>
    </cofactor>
    <text evidence="14 15">Manganese or magnesium. Binds 1 divalent metal ion per monomer in the absence of substrate. May bind a second metal ion after substrate binding.</text>
</comment>
<evidence type="ECO:0000256" key="4">
    <source>
        <dbReference type="ARBA" id="ARBA00004496"/>
    </source>
</evidence>
<evidence type="ECO:0000313" key="18">
    <source>
        <dbReference type="EMBL" id="ACZ00818.1"/>
    </source>
</evidence>
<dbReference type="KEGG" id="smf:Smon_0334"/>
<feature type="domain" description="RNase H type-2" evidence="17">
    <location>
        <begin position="11"/>
        <end position="199"/>
    </location>
</feature>
<dbReference type="PANTHER" id="PTHR10954">
    <property type="entry name" value="RIBONUCLEASE H2 SUBUNIT A"/>
    <property type="match status" value="1"/>
</dbReference>
<evidence type="ECO:0000256" key="5">
    <source>
        <dbReference type="ARBA" id="ARBA00007383"/>
    </source>
</evidence>
<accession>D1AWZ2</accession>
<keyword evidence="11 14" id="KW-0255">Endonuclease</keyword>
<evidence type="ECO:0000256" key="12">
    <source>
        <dbReference type="ARBA" id="ARBA00022801"/>
    </source>
</evidence>
<dbReference type="STRING" id="519441.Smon_0334"/>
<keyword evidence="9 14" id="KW-0540">Nuclease</keyword>
<evidence type="ECO:0000256" key="11">
    <source>
        <dbReference type="ARBA" id="ARBA00022759"/>
    </source>
</evidence>
<dbReference type="InterPro" id="IPR024567">
    <property type="entry name" value="RNase_HII/HIII_dom"/>
</dbReference>
<evidence type="ECO:0000256" key="1">
    <source>
        <dbReference type="ARBA" id="ARBA00000077"/>
    </source>
</evidence>
<dbReference type="EMBL" id="CP001779">
    <property type="protein sequence ID" value="ACZ00818.1"/>
    <property type="molecule type" value="Genomic_DNA"/>
</dbReference>
<dbReference type="GO" id="GO:0043137">
    <property type="term" value="P:DNA replication, removal of RNA primer"/>
    <property type="evidence" value="ECO:0007669"/>
    <property type="project" value="TreeGrafter"/>
</dbReference>
<evidence type="ECO:0000256" key="13">
    <source>
        <dbReference type="ARBA" id="ARBA00023211"/>
    </source>
</evidence>
<keyword evidence="13 14" id="KW-0464">Manganese</keyword>
<evidence type="ECO:0000259" key="17">
    <source>
        <dbReference type="PROSITE" id="PS51975"/>
    </source>
</evidence>